<dbReference type="EMBL" id="CP159218">
    <property type="protein sequence ID" value="XCG62611.1"/>
    <property type="molecule type" value="Genomic_DNA"/>
</dbReference>
<evidence type="ECO:0000313" key="2">
    <source>
        <dbReference type="EMBL" id="XCG62611.1"/>
    </source>
</evidence>
<dbReference type="Pfam" id="PF13460">
    <property type="entry name" value="NAD_binding_10"/>
    <property type="match status" value="1"/>
</dbReference>
<dbReference type="PANTHER" id="PTHR43355:SF2">
    <property type="entry name" value="FLAVIN REDUCTASE (NADPH)"/>
    <property type="match status" value="1"/>
</dbReference>
<dbReference type="AlphaFoldDB" id="A0AAU8DMM9"/>
<dbReference type="PANTHER" id="PTHR43355">
    <property type="entry name" value="FLAVIN REDUCTASE (NADPH)"/>
    <property type="match status" value="1"/>
</dbReference>
<dbReference type="InterPro" id="IPR016040">
    <property type="entry name" value="NAD(P)-bd_dom"/>
</dbReference>
<dbReference type="RefSeq" id="WP_353648226.1">
    <property type="nucleotide sequence ID" value="NZ_CP159218.1"/>
</dbReference>
<dbReference type="InterPro" id="IPR051606">
    <property type="entry name" value="Polyketide_Oxido-like"/>
</dbReference>
<dbReference type="GO" id="GO:0004074">
    <property type="term" value="F:biliverdin reductase [NAD(P)H] activity"/>
    <property type="evidence" value="ECO:0007669"/>
    <property type="project" value="TreeGrafter"/>
</dbReference>
<protein>
    <submittedName>
        <fullName evidence="2">NAD(P)H-binding protein</fullName>
    </submittedName>
</protein>
<sequence>MRIVVFGATGGTGSQVVRQAVAAGHEVTAVIRRSGALAAQQRLQVVVGALDEMDVVENAVRGQDVVISALGTDRKGPTTVCTDAIGVILTAMRTQHLGRLLVVSAYGAADTHDRSLYSRLLWAMKGDSMRDKESMEALVRESEVDWTIVRPPALTNGPSTGAYRTGTDLPIGLRSRISRADLAGFLLRESAAPAFTKLAPRITR</sequence>
<dbReference type="GO" id="GO:0042602">
    <property type="term" value="F:riboflavin reductase (NADPH) activity"/>
    <property type="evidence" value="ECO:0007669"/>
    <property type="project" value="TreeGrafter"/>
</dbReference>
<proteinExistence type="predicted"/>
<dbReference type="InterPro" id="IPR036291">
    <property type="entry name" value="NAD(P)-bd_dom_sf"/>
</dbReference>
<evidence type="ECO:0000259" key="1">
    <source>
        <dbReference type="Pfam" id="PF13460"/>
    </source>
</evidence>
<dbReference type="SUPFAM" id="SSF51735">
    <property type="entry name" value="NAD(P)-binding Rossmann-fold domains"/>
    <property type="match status" value="1"/>
</dbReference>
<gene>
    <name evidence="2" type="ORF">ABLG96_15415</name>
</gene>
<reference evidence="2" key="1">
    <citation type="submission" date="2024-05" db="EMBL/GenBank/DDBJ databases">
        <authorList>
            <person name="Cai S.Y."/>
            <person name="Jin L.M."/>
            <person name="Li H.R."/>
        </authorList>
    </citation>
    <scope>NUCLEOTIDE SEQUENCE</scope>
    <source>
        <strain evidence="2">A5-74</strain>
    </source>
</reference>
<name>A0AAU8DMM9_9ACTN</name>
<dbReference type="Gene3D" id="3.40.50.720">
    <property type="entry name" value="NAD(P)-binding Rossmann-like Domain"/>
    <property type="match status" value="1"/>
</dbReference>
<feature type="domain" description="NAD(P)-binding" evidence="1">
    <location>
        <begin position="7"/>
        <end position="188"/>
    </location>
</feature>
<accession>A0AAU8DMM9</accession>
<organism evidence="2">
    <name type="scientific">Nakamurella sp. A5-74</name>
    <dbReference type="NCBI Taxonomy" id="3158264"/>
    <lineage>
        <taxon>Bacteria</taxon>
        <taxon>Bacillati</taxon>
        <taxon>Actinomycetota</taxon>
        <taxon>Actinomycetes</taxon>
        <taxon>Nakamurellales</taxon>
        <taxon>Nakamurellaceae</taxon>
        <taxon>Nakamurella</taxon>
    </lineage>
</organism>